<keyword evidence="3" id="KW-0238">DNA-binding</keyword>
<dbReference type="InterPro" id="IPR036390">
    <property type="entry name" value="WH_DNA-bd_sf"/>
</dbReference>
<dbReference type="PROSITE" id="PS50931">
    <property type="entry name" value="HTH_LYSR"/>
    <property type="match status" value="1"/>
</dbReference>
<dbReference type="PANTHER" id="PTHR30419">
    <property type="entry name" value="HTH-TYPE TRANSCRIPTIONAL REGULATOR YBHD"/>
    <property type="match status" value="1"/>
</dbReference>
<name>A0A6N7IX35_9FIRM</name>
<keyword evidence="2" id="KW-0805">Transcription regulation</keyword>
<accession>A0A6N7IX35</accession>
<dbReference type="InterPro" id="IPR000847">
    <property type="entry name" value="LysR_HTH_N"/>
</dbReference>
<gene>
    <name evidence="6" type="ORF">FRC54_02525</name>
</gene>
<dbReference type="AlphaFoldDB" id="A0A6N7IX35"/>
<dbReference type="GO" id="GO:0003677">
    <property type="term" value="F:DNA binding"/>
    <property type="evidence" value="ECO:0007669"/>
    <property type="project" value="UniProtKB-KW"/>
</dbReference>
<proteinExistence type="inferred from homology"/>
<dbReference type="Gene3D" id="3.40.190.290">
    <property type="match status" value="1"/>
</dbReference>
<dbReference type="Gene3D" id="1.10.10.10">
    <property type="entry name" value="Winged helix-like DNA-binding domain superfamily/Winged helix DNA-binding domain"/>
    <property type="match status" value="1"/>
</dbReference>
<dbReference type="InterPro" id="IPR005119">
    <property type="entry name" value="LysR_subst-bd"/>
</dbReference>
<protein>
    <submittedName>
        <fullName evidence="6">LysR family transcriptional regulator</fullName>
    </submittedName>
</protein>
<dbReference type="Pfam" id="PF00126">
    <property type="entry name" value="HTH_1"/>
    <property type="match status" value="1"/>
</dbReference>
<dbReference type="EMBL" id="VOGC01000002">
    <property type="protein sequence ID" value="MQN00853.1"/>
    <property type="molecule type" value="Genomic_DNA"/>
</dbReference>
<dbReference type="PANTHER" id="PTHR30419:SF28">
    <property type="entry name" value="HTH-TYPE TRANSCRIPTIONAL REGULATOR BSDA"/>
    <property type="match status" value="1"/>
</dbReference>
<comment type="caution">
    <text evidence="6">The sequence shown here is derived from an EMBL/GenBank/DDBJ whole genome shotgun (WGS) entry which is preliminary data.</text>
</comment>
<evidence type="ECO:0000256" key="4">
    <source>
        <dbReference type="ARBA" id="ARBA00023163"/>
    </source>
</evidence>
<evidence type="ECO:0000256" key="1">
    <source>
        <dbReference type="ARBA" id="ARBA00009437"/>
    </source>
</evidence>
<dbReference type="GO" id="GO:0003700">
    <property type="term" value="F:DNA-binding transcription factor activity"/>
    <property type="evidence" value="ECO:0007669"/>
    <property type="project" value="InterPro"/>
</dbReference>
<comment type="similarity">
    <text evidence="1">Belongs to the LysR transcriptional regulatory family.</text>
</comment>
<sequence>MTLLSYEIFQTILEQGSFAKAAQVLHLTPSAISHSISSMEEEIGFALFIRGKNGVKLSSAGEELNPYIQRIVAAEQNLKQAISQMKGLGAGHVNLGTVNSVCLAWIPDIISTFEKEHPQISIELYQGSYNDVVEWVRNGTIDIGIISESASDGLPFIPLYEDDLMAVAPKNFLPANTKSVKPADLKDKSFVIQQDSCDIDIIKYLEEYNIEVRANCHVLDDQSAIALVQCRTGILLEPKLGLINAPDDVEVYPLYPRHYRTLGLVCLSKDFLSPSARVMAEHIKDYAAGCAKEQE</sequence>
<dbReference type="GO" id="GO:0005829">
    <property type="term" value="C:cytosol"/>
    <property type="evidence" value="ECO:0007669"/>
    <property type="project" value="TreeGrafter"/>
</dbReference>
<evidence type="ECO:0000256" key="2">
    <source>
        <dbReference type="ARBA" id="ARBA00023015"/>
    </source>
</evidence>
<dbReference type="CDD" id="cd05466">
    <property type="entry name" value="PBP2_LTTR_substrate"/>
    <property type="match status" value="1"/>
</dbReference>
<dbReference type="Pfam" id="PF03466">
    <property type="entry name" value="LysR_substrate"/>
    <property type="match status" value="1"/>
</dbReference>
<dbReference type="SUPFAM" id="SSF53850">
    <property type="entry name" value="Periplasmic binding protein-like II"/>
    <property type="match status" value="1"/>
</dbReference>
<keyword evidence="7" id="KW-1185">Reference proteome</keyword>
<dbReference type="Proteomes" id="UP000460257">
    <property type="component" value="Unassembled WGS sequence"/>
</dbReference>
<evidence type="ECO:0000313" key="7">
    <source>
        <dbReference type="Proteomes" id="UP000460257"/>
    </source>
</evidence>
<dbReference type="InterPro" id="IPR050950">
    <property type="entry name" value="HTH-type_LysR_regulators"/>
</dbReference>
<evidence type="ECO:0000256" key="3">
    <source>
        <dbReference type="ARBA" id="ARBA00023125"/>
    </source>
</evidence>
<evidence type="ECO:0000313" key="6">
    <source>
        <dbReference type="EMBL" id="MQN00853.1"/>
    </source>
</evidence>
<feature type="domain" description="HTH lysR-type" evidence="5">
    <location>
        <begin position="1"/>
        <end position="58"/>
    </location>
</feature>
<dbReference type="PRINTS" id="PR00039">
    <property type="entry name" value="HTHLYSR"/>
</dbReference>
<dbReference type="SUPFAM" id="SSF46785">
    <property type="entry name" value="Winged helix' DNA-binding domain"/>
    <property type="match status" value="1"/>
</dbReference>
<reference evidence="6" key="1">
    <citation type="journal article" date="2020" name="Appl. Environ. Microbiol.">
        <title>Medium-Chain Fatty Acid Synthesis by 'Candidatus Weimeria bifida' gen. nov., sp. nov., and 'Candidatus Pseudoramibacter fermentans' sp. nov.</title>
        <authorList>
            <person name="Scarborough M.J."/>
            <person name="Myers K.S."/>
            <person name="Donohue T.J."/>
            <person name="Noguera D.R."/>
        </authorList>
    </citation>
    <scope>NUCLEOTIDE SEQUENCE</scope>
    <source>
        <strain evidence="6">LCO1.1</strain>
    </source>
</reference>
<dbReference type="InterPro" id="IPR036388">
    <property type="entry name" value="WH-like_DNA-bd_sf"/>
</dbReference>
<keyword evidence="4" id="KW-0804">Transcription</keyword>
<organism evidence="6 7">
    <name type="scientific">Candidatus Weimeria bifida</name>
    <dbReference type="NCBI Taxonomy" id="2599074"/>
    <lineage>
        <taxon>Bacteria</taxon>
        <taxon>Bacillati</taxon>
        <taxon>Bacillota</taxon>
        <taxon>Clostridia</taxon>
        <taxon>Lachnospirales</taxon>
        <taxon>Lachnospiraceae</taxon>
        <taxon>Candidatus Weimeria</taxon>
    </lineage>
</organism>
<evidence type="ECO:0000259" key="5">
    <source>
        <dbReference type="PROSITE" id="PS50931"/>
    </source>
</evidence>